<comment type="subcellular location">
    <subcellularLocation>
        <location evidence="6">Cytoplasm</location>
    </subcellularLocation>
</comment>
<sequence length="281" mass="30796">MDVGKLLLVATPIGNLGDITLRALEALREADVVAAEDTRRTVKLLNHYAIKNKLVSFHEYSREARFEEILGLLAVGKKVALVSDAGTPVISDPGYELVRRCIEKGIEVESIPGACAAVTAVTLSGMDCSRFLFWGFLSPKQAARRRELEEIQEKGIPCVVYESPNRILKLLADVCDICGAETRVCVCRELTKLHEESLRMTAGEARAELGGREAIKGEFVVVIDPQPAETEKLSEQRIAQEVEKRLQSGMTKKSAAAEVAKEYGLPKNRVYGIALGSGKRE</sequence>
<evidence type="ECO:0000256" key="6">
    <source>
        <dbReference type="HAMAP-Rule" id="MF_01877"/>
    </source>
</evidence>
<dbReference type="PATRIC" id="fig|626937.4.peg.1893"/>
<reference evidence="9 10" key="1">
    <citation type="submission" date="2016-02" db="EMBL/GenBank/DDBJ databases">
        <authorList>
            <person name="Wen L."/>
            <person name="He K."/>
            <person name="Yang H."/>
        </authorList>
    </citation>
    <scope>NUCLEOTIDE SEQUENCE [LARGE SCALE GENOMIC DNA]</scope>
    <source>
        <strain evidence="9 10">DSM 22607</strain>
    </source>
</reference>
<dbReference type="InterPro" id="IPR014776">
    <property type="entry name" value="4pyrrole_Mease_sub2"/>
</dbReference>
<gene>
    <name evidence="6" type="primary">rsmI</name>
    <name evidence="9" type="ORF">HMPREF3293_01915</name>
</gene>
<dbReference type="Gene3D" id="3.40.1010.10">
    <property type="entry name" value="Cobalt-precorrin-4 Transmethylase, Domain 1"/>
    <property type="match status" value="1"/>
</dbReference>
<feature type="domain" description="RsmI HTH" evidence="8">
    <location>
        <begin position="239"/>
        <end position="275"/>
    </location>
</feature>
<dbReference type="Pfam" id="PF00590">
    <property type="entry name" value="TP_methylase"/>
    <property type="match status" value="1"/>
</dbReference>
<evidence type="ECO:0000259" key="7">
    <source>
        <dbReference type="Pfam" id="PF00590"/>
    </source>
</evidence>
<dbReference type="InterPro" id="IPR014777">
    <property type="entry name" value="4pyrrole_Mease_sub1"/>
</dbReference>
<dbReference type="HAMAP" id="MF_01877">
    <property type="entry name" value="16SrRNA_methyltr_I"/>
    <property type="match status" value="1"/>
</dbReference>
<keyword evidence="1 6" id="KW-0963">Cytoplasm</keyword>
<name>A0A136Q3R8_9FIRM</name>
<evidence type="ECO:0000313" key="9">
    <source>
        <dbReference type="EMBL" id="KXK65325.1"/>
    </source>
</evidence>
<keyword evidence="5 6" id="KW-0949">S-adenosyl-L-methionine</keyword>
<dbReference type="GO" id="GO:0070677">
    <property type="term" value="F:rRNA (cytosine-2'-O-)-methyltransferase activity"/>
    <property type="evidence" value="ECO:0007669"/>
    <property type="project" value="UniProtKB-UniRule"/>
</dbReference>
<dbReference type="InterPro" id="IPR035996">
    <property type="entry name" value="4pyrrol_Methylase_sf"/>
</dbReference>
<evidence type="ECO:0000256" key="2">
    <source>
        <dbReference type="ARBA" id="ARBA00022552"/>
    </source>
</evidence>
<feature type="domain" description="Tetrapyrrole methylase" evidence="7">
    <location>
        <begin position="5"/>
        <end position="205"/>
    </location>
</feature>
<dbReference type="FunFam" id="3.30.950.10:FF:000002">
    <property type="entry name" value="Ribosomal RNA small subunit methyltransferase I"/>
    <property type="match status" value="1"/>
</dbReference>
<evidence type="ECO:0000259" key="8">
    <source>
        <dbReference type="Pfam" id="PF23016"/>
    </source>
</evidence>
<evidence type="ECO:0000313" key="10">
    <source>
        <dbReference type="Proteomes" id="UP000070366"/>
    </source>
</evidence>
<dbReference type="Gene3D" id="3.30.950.10">
    <property type="entry name" value="Methyltransferase, Cobalt-precorrin-4 Transmethylase, Domain 2"/>
    <property type="match status" value="1"/>
</dbReference>
<evidence type="ECO:0000256" key="4">
    <source>
        <dbReference type="ARBA" id="ARBA00022679"/>
    </source>
</evidence>
<dbReference type="InterPro" id="IPR000878">
    <property type="entry name" value="4pyrrol_Mease"/>
</dbReference>
<comment type="catalytic activity">
    <reaction evidence="6">
        <text>cytidine(1402) in 16S rRNA + S-adenosyl-L-methionine = 2'-O-methylcytidine(1402) in 16S rRNA + S-adenosyl-L-homocysteine + H(+)</text>
        <dbReference type="Rhea" id="RHEA:42924"/>
        <dbReference type="Rhea" id="RHEA-COMP:10285"/>
        <dbReference type="Rhea" id="RHEA-COMP:10286"/>
        <dbReference type="ChEBI" id="CHEBI:15378"/>
        <dbReference type="ChEBI" id="CHEBI:57856"/>
        <dbReference type="ChEBI" id="CHEBI:59789"/>
        <dbReference type="ChEBI" id="CHEBI:74495"/>
        <dbReference type="ChEBI" id="CHEBI:82748"/>
        <dbReference type="EC" id="2.1.1.198"/>
    </reaction>
</comment>
<dbReference type="PANTHER" id="PTHR46111">
    <property type="entry name" value="RIBOSOMAL RNA SMALL SUBUNIT METHYLTRANSFERASE I"/>
    <property type="match status" value="1"/>
</dbReference>
<organism evidence="9 10">
    <name type="scientific">Christensenella minuta</name>
    <dbReference type="NCBI Taxonomy" id="626937"/>
    <lineage>
        <taxon>Bacteria</taxon>
        <taxon>Bacillati</taxon>
        <taxon>Bacillota</taxon>
        <taxon>Clostridia</taxon>
        <taxon>Christensenellales</taxon>
        <taxon>Christensenellaceae</taxon>
        <taxon>Christensenella</taxon>
    </lineage>
</organism>
<dbReference type="RefSeq" id="WP_066517974.1">
    <property type="nucleotide sequence ID" value="NZ_CABMOF010000001.1"/>
</dbReference>
<keyword evidence="10" id="KW-1185">Reference proteome</keyword>
<dbReference type="SUPFAM" id="SSF53790">
    <property type="entry name" value="Tetrapyrrole methylase"/>
    <property type="match status" value="1"/>
</dbReference>
<dbReference type="FunFam" id="3.40.1010.10:FF:000007">
    <property type="entry name" value="Ribosomal RNA small subunit methyltransferase I"/>
    <property type="match status" value="1"/>
</dbReference>
<proteinExistence type="inferred from homology"/>
<evidence type="ECO:0000256" key="1">
    <source>
        <dbReference type="ARBA" id="ARBA00022490"/>
    </source>
</evidence>
<dbReference type="Pfam" id="PF23016">
    <property type="entry name" value="RsmI_C"/>
    <property type="match status" value="1"/>
</dbReference>
<dbReference type="PROSITE" id="PS01296">
    <property type="entry name" value="RSMI"/>
    <property type="match status" value="1"/>
</dbReference>
<dbReference type="EMBL" id="LSZW01000062">
    <property type="protein sequence ID" value="KXK65325.1"/>
    <property type="molecule type" value="Genomic_DNA"/>
</dbReference>
<dbReference type="AlphaFoldDB" id="A0A136Q3R8"/>
<keyword evidence="3 6" id="KW-0489">Methyltransferase</keyword>
<dbReference type="GO" id="GO:0005737">
    <property type="term" value="C:cytoplasm"/>
    <property type="evidence" value="ECO:0007669"/>
    <property type="project" value="UniProtKB-SubCell"/>
</dbReference>
<comment type="caution">
    <text evidence="9">The sequence shown here is derived from an EMBL/GenBank/DDBJ whole genome shotgun (WGS) entry which is preliminary data.</text>
</comment>
<keyword evidence="4 6" id="KW-0808">Transferase</keyword>
<dbReference type="NCBIfam" id="TIGR00096">
    <property type="entry name" value="16S rRNA (cytidine(1402)-2'-O)-methyltransferase"/>
    <property type="match status" value="1"/>
</dbReference>
<evidence type="ECO:0000256" key="3">
    <source>
        <dbReference type="ARBA" id="ARBA00022603"/>
    </source>
</evidence>
<dbReference type="Proteomes" id="UP000070366">
    <property type="component" value="Unassembled WGS sequence"/>
</dbReference>
<dbReference type="InterPro" id="IPR053910">
    <property type="entry name" value="RsmI_HTH"/>
</dbReference>
<comment type="function">
    <text evidence="6">Catalyzes the 2'-O-methylation of the ribose of cytidine 1402 (C1402) in 16S rRNA.</text>
</comment>
<keyword evidence="2 6" id="KW-0698">rRNA processing</keyword>
<accession>A0A136Q3R8</accession>
<dbReference type="InterPro" id="IPR018063">
    <property type="entry name" value="SAM_MeTrfase_RsmI_CS"/>
</dbReference>
<dbReference type="CDD" id="cd11648">
    <property type="entry name" value="RsmI"/>
    <property type="match status" value="1"/>
</dbReference>
<dbReference type="PANTHER" id="PTHR46111:SF1">
    <property type="entry name" value="RIBOSOMAL RNA SMALL SUBUNIT METHYLTRANSFERASE I"/>
    <property type="match status" value="1"/>
</dbReference>
<dbReference type="STRING" id="626937.HMPREF3293_01915"/>
<dbReference type="InterPro" id="IPR008189">
    <property type="entry name" value="rRNA_ssu_MeTfrase_I"/>
</dbReference>
<evidence type="ECO:0000256" key="5">
    <source>
        <dbReference type="ARBA" id="ARBA00022691"/>
    </source>
</evidence>
<protein>
    <recommendedName>
        <fullName evidence="6">Ribosomal RNA small subunit methyltransferase I</fullName>
        <ecNumber evidence="6">2.1.1.198</ecNumber>
    </recommendedName>
    <alternativeName>
        <fullName evidence="6">16S rRNA 2'-O-ribose C1402 methyltransferase</fullName>
    </alternativeName>
    <alternativeName>
        <fullName evidence="6">rRNA (cytidine-2'-O-)-methyltransferase RsmI</fullName>
    </alternativeName>
</protein>
<dbReference type="EC" id="2.1.1.198" evidence="6"/>
<dbReference type="PIRSF" id="PIRSF005917">
    <property type="entry name" value="MTase_YraL"/>
    <property type="match status" value="1"/>
</dbReference>
<comment type="similarity">
    <text evidence="6">Belongs to the methyltransferase superfamily. RsmI family.</text>
</comment>